<evidence type="ECO:0000313" key="2">
    <source>
        <dbReference type="Proteomes" id="UP000838756"/>
    </source>
</evidence>
<keyword evidence="2" id="KW-1185">Reference proteome</keyword>
<comment type="caution">
    <text evidence="1">The sequence shown here is derived from an EMBL/GenBank/DDBJ whole genome shotgun (WGS) entry which is preliminary data.</text>
</comment>
<organism evidence="1 2">
    <name type="scientific">Pararge aegeria aegeria</name>
    <dbReference type="NCBI Taxonomy" id="348720"/>
    <lineage>
        <taxon>Eukaryota</taxon>
        <taxon>Metazoa</taxon>
        <taxon>Ecdysozoa</taxon>
        <taxon>Arthropoda</taxon>
        <taxon>Hexapoda</taxon>
        <taxon>Insecta</taxon>
        <taxon>Pterygota</taxon>
        <taxon>Neoptera</taxon>
        <taxon>Endopterygota</taxon>
        <taxon>Lepidoptera</taxon>
        <taxon>Glossata</taxon>
        <taxon>Ditrysia</taxon>
        <taxon>Papilionoidea</taxon>
        <taxon>Nymphalidae</taxon>
        <taxon>Satyrinae</taxon>
        <taxon>Satyrini</taxon>
        <taxon>Parargina</taxon>
        <taxon>Pararge</taxon>
    </lineage>
</organism>
<name>A0A8S4RQD9_9NEOP</name>
<protein>
    <submittedName>
        <fullName evidence="1">Jg8253 protein</fullName>
    </submittedName>
</protein>
<dbReference type="Proteomes" id="UP000838756">
    <property type="component" value="Unassembled WGS sequence"/>
</dbReference>
<sequence length="84" mass="9279">MSDVSTQYLPVSGSLGFVAASARIALSIWFRVDSYGNELPICGHKWRMECNLVECFVQWSGREMELAGAGGHLALSKRVSTRSR</sequence>
<dbReference type="EMBL" id="CAKXAJ010025463">
    <property type="protein sequence ID" value="CAH2239840.1"/>
    <property type="molecule type" value="Genomic_DNA"/>
</dbReference>
<gene>
    <name evidence="1" type="primary">jg8253</name>
    <name evidence="1" type="ORF">PAEG_LOCUS16481</name>
</gene>
<evidence type="ECO:0000313" key="1">
    <source>
        <dbReference type="EMBL" id="CAH2239840.1"/>
    </source>
</evidence>
<proteinExistence type="predicted"/>
<dbReference type="AlphaFoldDB" id="A0A8S4RQD9"/>
<accession>A0A8S4RQD9</accession>
<reference evidence="1" key="1">
    <citation type="submission" date="2022-03" db="EMBL/GenBank/DDBJ databases">
        <authorList>
            <person name="Lindestad O."/>
        </authorList>
    </citation>
    <scope>NUCLEOTIDE SEQUENCE</scope>
</reference>